<evidence type="ECO:0000313" key="2">
    <source>
        <dbReference type="EMBL" id="EER42529.1"/>
    </source>
</evidence>
<name>C6HBA6_AJECH</name>
<proteinExistence type="predicted"/>
<dbReference type="HOGENOM" id="CLU_1643215_0_0_1"/>
<evidence type="ECO:0000256" key="1">
    <source>
        <dbReference type="SAM" id="MobiDB-lite"/>
    </source>
</evidence>
<accession>C6HBA6</accession>
<reference evidence="3" key="1">
    <citation type="submission" date="2009-05" db="EMBL/GenBank/DDBJ databases">
        <title>The genome sequence of Ajellomyces capsulatus strain H143.</title>
        <authorList>
            <person name="Champion M."/>
            <person name="Cuomo C.A."/>
            <person name="Ma L.-J."/>
            <person name="Henn M.R."/>
            <person name="Sil A."/>
            <person name="Goldman B."/>
            <person name="Young S.K."/>
            <person name="Kodira C.D."/>
            <person name="Zeng Q."/>
            <person name="Koehrsen M."/>
            <person name="Alvarado L."/>
            <person name="Berlin A.M."/>
            <person name="Borenstein D."/>
            <person name="Chen Z."/>
            <person name="Engels R."/>
            <person name="Freedman E."/>
            <person name="Gellesch M."/>
            <person name="Goldberg J."/>
            <person name="Griggs A."/>
            <person name="Gujja S."/>
            <person name="Heiman D.I."/>
            <person name="Hepburn T.A."/>
            <person name="Howarth C."/>
            <person name="Jen D."/>
            <person name="Larson L."/>
            <person name="Lewis B."/>
            <person name="Mehta T."/>
            <person name="Park D."/>
            <person name="Pearson M."/>
            <person name="Roberts A."/>
            <person name="Saif S."/>
            <person name="Shea T.D."/>
            <person name="Shenoy N."/>
            <person name="Sisk P."/>
            <person name="Stolte C."/>
            <person name="Sykes S."/>
            <person name="Walk T."/>
            <person name="White J."/>
            <person name="Yandava C."/>
            <person name="Klein B."/>
            <person name="McEwen J.G."/>
            <person name="Puccia R."/>
            <person name="Goldman G.H."/>
            <person name="Felipe M.S."/>
            <person name="Nino-Vega G."/>
            <person name="San-Blas G."/>
            <person name="Taylor J.W."/>
            <person name="Mendoza L."/>
            <person name="Galagan J.E."/>
            <person name="Nusbaum C."/>
            <person name="Birren B.W."/>
        </authorList>
    </citation>
    <scope>NUCLEOTIDE SEQUENCE [LARGE SCALE GENOMIC DNA]</scope>
    <source>
        <strain evidence="3">H143</strain>
    </source>
</reference>
<gene>
    <name evidence="2" type="ORF">HCDG_03988</name>
</gene>
<dbReference type="VEuPathDB" id="FungiDB:HCDG_03988"/>
<protein>
    <submittedName>
        <fullName evidence="2">Uncharacterized protein</fullName>
    </submittedName>
</protein>
<sequence length="161" mass="18641">MRIESKNPESRFPPWTRNDALAADINKTSTRNEDVRETEVITPPLILTSSTTQKELARSVDFYPMRIQPDCENDGRNNGIAFHDHTERRNLLELIGQGSWRMKTWCSFQGCAASTAEQRPYQRRMRKRHFHTERDSTGRIEVETETVSILGTEYILLVASQ</sequence>
<dbReference type="AlphaFoldDB" id="C6HBA6"/>
<dbReference type="OrthoDB" id="10578510at2759"/>
<organism evidence="2 3">
    <name type="scientific">Ajellomyces capsulatus (strain H143)</name>
    <name type="common">Darling's disease fungus</name>
    <name type="synonym">Histoplasma capsulatum</name>
    <dbReference type="NCBI Taxonomy" id="544712"/>
    <lineage>
        <taxon>Eukaryota</taxon>
        <taxon>Fungi</taxon>
        <taxon>Dikarya</taxon>
        <taxon>Ascomycota</taxon>
        <taxon>Pezizomycotina</taxon>
        <taxon>Eurotiomycetes</taxon>
        <taxon>Eurotiomycetidae</taxon>
        <taxon>Onygenales</taxon>
        <taxon>Ajellomycetaceae</taxon>
        <taxon>Histoplasma</taxon>
    </lineage>
</organism>
<dbReference type="Proteomes" id="UP000002624">
    <property type="component" value="Unassembled WGS sequence"/>
</dbReference>
<evidence type="ECO:0000313" key="3">
    <source>
        <dbReference type="Proteomes" id="UP000002624"/>
    </source>
</evidence>
<dbReference type="EMBL" id="GG692422">
    <property type="protein sequence ID" value="EER42529.1"/>
    <property type="molecule type" value="Genomic_DNA"/>
</dbReference>
<feature type="region of interest" description="Disordered" evidence="1">
    <location>
        <begin position="1"/>
        <end position="20"/>
    </location>
</feature>